<dbReference type="GO" id="GO:0016746">
    <property type="term" value="F:acyltransferase activity"/>
    <property type="evidence" value="ECO:0007669"/>
    <property type="project" value="UniProtKB-KW"/>
</dbReference>
<reference evidence="3" key="1">
    <citation type="journal article" date="2019" name="Int. J. Syst. Evol. Microbiol.">
        <title>The Global Catalogue of Microorganisms (GCM) 10K type strain sequencing project: providing services to taxonomists for standard genome sequencing and annotation.</title>
        <authorList>
            <consortium name="The Broad Institute Genomics Platform"/>
            <consortium name="The Broad Institute Genome Sequencing Center for Infectious Disease"/>
            <person name="Wu L."/>
            <person name="Ma J."/>
        </authorList>
    </citation>
    <scope>NUCLEOTIDE SEQUENCE [LARGE SCALE GENOMIC DNA]</scope>
    <source>
        <strain evidence="3">CCM 8936</strain>
    </source>
</reference>
<keyword evidence="2" id="KW-0012">Acyltransferase</keyword>
<keyword evidence="3" id="KW-1185">Reference proteome</keyword>
<dbReference type="Pfam" id="PF13302">
    <property type="entry name" value="Acetyltransf_3"/>
    <property type="match status" value="1"/>
</dbReference>
<dbReference type="RefSeq" id="WP_125675599.1">
    <property type="nucleotide sequence ID" value="NZ_JBHTOI010000049.1"/>
</dbReference>
<feature type="domain" description="N-acetyltransferase" evidence="1">
    <location>
        <begin position="14"/>
        <end position="180"/>
    </location>
</feature>
<dbReference type="Gene3D" id="3.40.630.30">
    <property type="match status" value="1"/>
</dbReference>
<sequence>MKHVGTIPLETDRLILRRLTIEDSDEMFTNWTSDYKVTKYLTWHTYQSVETAQDFLIQMEKDYFDLSTYVWGIMIKETHELIGTISVVDIDEKTYTMELGYCIGSLWWGHGYAPEALERIIEYLFDMTDVNRIEAKHDDNNPNSGRVMTKCHMRFEGILRDKGLNNNGVCDEVCYSILRREYGY</sequence>
<proteinExistence type="predicted"/>
<evidence type="ECO:0000313" key="3">
    <source>
        <dbReference type="Proteomes" id="UP001597251"/>
    </source>
</evidence>
<accession>A0ABW4BX28</accession>
<protein>
    <submittedName>
        <fullName evidence="2">GNAT family N-acetyltransferase</fullName>
        <ecNumber evidence="2">2.3.-.-</ecNumber>
    </submittedName>
</protein>
<dbReference type="PANTHER" id="PTHR43792:SF1">
    <property type="entry name" value="N-ACETYLTRANSFERASE DOMAIN-CONTAINING PROTEIN"/>
    <property type="match status" value="1"/>
</dbReference>
<evidence type="ECO:0000313" key="2">
    <source>
        <dbReference type="EMBL" id="MFD1419290.1"/>
    </source>
</evidence>
<dbReference type="EC" id="2.3.-.-" evidence="2"/>
<comment type="caution">
    <text evidence="2">The sequence shown here is derived from an EMBL/GenBank/DDBJ whole genome shotgun (WGS) entry which is preliminary data.</text>
</comment>
<dbReference type="PANTHER" id="PTHR43792">
    <property type="entry name" value="GNAT FAMILY, PUTATIVE (AFU_ORTHOLOGUE AFUA_3G00765)-RELATED-RELATED"/>
    <property type="match status" value="1"/>
</dbReference>
<name>A0ABW4BX28_9LACO</name>
<dbReference type="InterPro" id="IPR000182">
    <property type="entry name" value="GNAT_dom"/>
</dbReference>
<dbReference type="EMBL" id="JBHTOI010000049">
    <property type="protein sequence ID" value="MFD1419290.1"/>
    <property type="molecule type" value="Genomic_DNA"/>
</dbReference>
<dbReference type="Proteomes" id="UP001597251">
    <property type="component" value="Unassembled WGS sequence"/>
</dbReference>
<evidence type="ECO:0000259" key="1">
    <source>
        <dbReference type="PROSITE" id="PS51186"/>
    </source>
</evidence>
<keyword evidence="2" id="KW-0808">Transferase</keyword>
<gene>
    <name evidence="2" type="ORF">ACFQ42_11105</name>
</gene>
<dbReference type="SUPFAM" id="SSF55729">
    <property type="entry name" value="Acyl-CoA N-acyltransferases (Nat)"/>
    <property type="match status" value="1"/>
</dbReference>
<dbReference type="InterPro" id="IPR016181">
    <property type="entry name" value="Acyl_CoA_acyltransferase"/>
</dbReference>
<organism evidence="2 3">
    <name type="scientific">Companilactobacillus keshanensis</name>
    <dbReference type="NCBI Taxonomy" id="2486003"/>
    <lineage>
        <taxon>Bacteria</taxon>
        <taxon>Bacillati</taxon>
        <taxon>Bacillota</taxon>
        <taxon>Bacilli</taxon>
        <taxon>Lactobacillales</taxon>
        <taxon>Lactobacillaceae</taxon>
        <taxon>Companilactobacillus</taxon>
    </lineage>
</organism>
<dbReference type="InterPro" id="IPR051531">
    <property type="entry name" value="N-acetyltransferase"/>
</dbReference>
<dbReference type="PROSITE" id="PS51186">
    <property type="entry name" value="GNAT"/>
    <property type="match status" value="1"/>
</dbReference>